<keyword evidence="6" id="KW-0347">Helicase</keyword>
<evidence type="ECO:0000313" key="8">
    <source>
        <dbReference type="Proteomes" id="UP000659438"/>
    </source>
</evidence>
<sequence>MNLPPSHSESSGFDQLESRIQRWVWAEGWTSLRDAQEWAVPVLVDADQDVIIAAATAAGKTEAAFLPILTNLLNRDDPPGSVLYISPLKALINDQWDRLSRLCEQLEIPVVAWHGDISSSKKHRFLKSPEGVLLITPESLEALFVNRGSSLGGVFQHLRYIVVDELHAFIGSERGKQLQSLMHRVELVAGHRLPRVGLSATLGDMKMASEFLRPGNADGVTVIESKSSNQTLQVQVRGYIQPPMSELKKKPVKLSDQAENEDETENEASPDFAIADHLYKVLRGSNNLIFPNSRSQVEWYADQLRRRCEKDGVPNEFWPHHGSLSKDLREQAEHALKAGTQAASAICTTTLELGIDIGSIKTVVQIGAPPSVASLRQRLGRSGRRPGEKATLRVYCKESPLRDGSSLSDQLRQGLVQTIAMVRLLAKGWFEPPRAQGIHASTLVQQCLSVIAQCGGASAADLWKSLIAEGAFPKVEKPDFVKLLKALGEHELIVQDSSGLLLPGTVGERLINHYEFYSAFTSDEEFRLVCDGRALGSVPVSRPLTKDQRIILGGRRWQVRDVDLQAKVIIVSAARGGAPPQFDGLGAMVHDNVRQEMRAVLADTLPCPFIDQGAQELLDEARKTFVSLGLGKRYIVESGGKCYLMSWLGDHANDALRLLLNHVGLSCDNAGLAIEVDADIGRTQMALKEVGSLDAADLDSILSEVENMLREKWDWALPQSLLIKSFASISLDISTAILFAQSHSVENKRKKLRCIDPMLDAENTAMLPRWADDE</sequence>
<dbReference type="InterPro" id="IPR027417">
    <property type="entry name" value="P-loop_NTPase"/>
</dbReference>
<feature type="domain" description="Helicase ATP-binding" evidence="4">
    <location>
        <begin position="41"/>
        <end position="220"/>
    </location>
</feature>
<organism evidence="6">
    <name type="scientific">Pseudomonas marvdashtae</name>
    <dbReference type="NCBI Taxonomy" id="2745500"/>
    <lineage>
        <taxon>Bacteria</taxon>
        <taxon>Pseudomonadati</taxon>
        <taxon>Pseudomonadota</taxon>
        <taxon>Gammaproteobacteria</taxon>
        <taxon>Pseudomonadales</taxon>
        <taxon>Pseudomonadaceae</taxon>
        <taxon>Pseudomonas</taxon>
    </lineage>
</organism>
<feature type="region of interest" description="Disordered" evidence="3">
    <location>
        <begin position="247"/>
        <end position="268"/>
    </location>
</feature>
<reference evidence="7" key="3">
    <citation type="submission" date="2021-06" db="EMBL/GenBank/DDBJ databases">
        <title>Updating the genus Pseudomonas: Description of 43 new species and partition of the Pseudomonas putida group.</title>
        <authorList>
            <person name="Girard L."/>
            <person name="Lood C."/>
            <person name="Vandamme P."/>
            <person name="Rokni-Zadeh H."/>
            <person name="Van Noort V."/>
            <person name="Hofte M."/>
            <person name="Lavigne R."/>
            <person name="De Mot R."/>
        </authorList>
    </citation>
    <scope>NUCLEOTIDE SEQUENCE</scope>
    <source>
        <strain evidence="7">SWRI102</strain>
    </source>
</reference>
<keyword evidence="8" id="KW-1185">Reference proteome</keyword>
<accession>A0A923FJM5</accession>
<keyword evidence="2" id="KW-0067">ATP-binding</keyword>
<dbReference type="SUPFAM" id="SSF52540">
    <property type="entry name" value="P-loop containing nucleoside triphosphate hydrolases"/>
    <property type="match status" value="1"/>
</dbReference>
<dbReference type="PANTHER" id="PTHR47962">
    <property type="entry name" value="ATP-DEPENDENT HELICASE LHR-RELATED-RELATED"/>
    <property type="match status" value="1"/>
</dbReference>
<dbReference type="InterPro" id="IPR014001">
    <property type="entry name" value="Helicase_ATP-bd"/>
</dbReference>
<dbReference type="AlphaFoldDB" id="A0A923FJM5"/>
<evidence type="ECO:0000256" key="1">
    <source>
        <dbReference type="ARBA" id="ARBA00022741"/>
    </source>
</evidence>
<dbReference type="InterPro" id="IPR001650">
    <property type="entry name" value="Helicase_C-like"/>
</dbReference>
<dbReference type="EMBL" id="JABWQX020000001">
    <property type="protein sequence ID" value="MBV4551224.1"/>
    <property type="molecule type" value="Genomic_DNA"/>
</dbReference>
<dbReference type="PROSITE" id="PS51194">
    <property type="entry name" value="HELICASE_CTER"/>
    <property type="match status" value="1"/>
</dbReference>
<keyword evidence="1" id="KW-0547">Nucleotide-binding</keyword>
<evidence type="ECO:0000259" key="4">
    <source>
        <dbReference type="PROSITE" id="PS51192"/>
    </source>
</evidence>
<keyword evidence="6" id="KW-0378">Hydrolase</keyword>
<dbReference type="Proteomes" id="UP000659438">
    <property type="component" value="Unassembled WGS sequence"/>
</dbReference>
<dbReference type="GO" id="GO:0016887">
    <property type="term" value="F:ATP hydrolysis activity"/>
    <property type="evidence" value="ECO:0007669"/>
    <property type="project" value="TreeGrafter"/>
</dbReference>
<evidence type="ECO:0000256" key="2">
    <source>
        <dbReference type="ARBA" id="ARBA00022840"/>
    </source>
</evidence>
<dbReference type="RefSeq" id="WP_186642241.1">
    <property type="nucleotide sequence ID" value="NZ_JABWQX020000001.1"/>
</dbReference>
<evidence type="ECO:0000256" key="3">
    <source>
        <dbReference type="SAM" id="MobiDB-lite"/>
    </source>
</evidence>
<dbReference type="Gene3D" id="3.40.50.300">
    <property type="entry name" value="P-loop containing nucleotide triphosphate hydrolases"/>
    <property type="match status" value="2"/>
</dbReference>
<dbReference type="CDD" id="cd18796">
    <property type="entry name" value="SF2_C_LHR"/>
    <property type="match status" value="1"/>
</dbReference>
<feature type="domain" description="Helicase C-terminal" evidence="5">
    <location>
        <begin position="273"/>
        <end position="430"/>
    </location>
</feature>
<gene>
    <name evidence="7" type="ORF">HU742_008785</name>
    <name evidence="6" type="ORF">HU742_01040</name>
</gene>
<reference evidence="6" key="2">
    <citation type="submission" date="2020-07" db="EMBL/GenBank/DDBJ databases">
        <authorList>
            <person name="Lood C."/>
            <person name="Girard L."/>
        </authorList>
    </citation>
    <scope>NUCLEOTIDE SEQUENCE</scope>
    <source>
        <strain evidence="6">SWRI102</strain>
    </source>
</reference>
<dbReference type="EMBL" id="JABWQX010000001">
    <property type="protein sequence ID" value="MBC3393771.1"/>
    <property type="molecule type" value="Genomic_DNA"/>
</dbReference>
<dbReference type="InterPro" id="IPR052511">
    <property type="entry name" value="ATP-dep_Helicase"/>
</dbReference>
<dbReference type="PANTHER" id="PTHR47962:SF5">
    <property type="entry name" value="ATP-DEPENDENT HELICASE LHR-RELATED"/>
    <property type="match status" value="1"/>
</dbReference>
<protein>
    <submittedName>
        <fullName evidence="6">DEAD/DEAH box helicase</fullName>
    </submittedName>
</protein>
<dbReference type="SMART" id="SM00487">
    <property type="entry name" value="DEXDc"/>
    <property type="match status" value="1"/>
</dbReference>
<dbReference type="InterPro" id="IPR011545">
    <property type="entry name" value="DEAD/DEAH_box_helicase_dom"/>
</dbReference>
<dbReference type="GO" id="GO:0004386">
    <property type="term" value="F:helicase activity"/>
    <property type="evidence" value="ECO:0007669"/>
    <property type="project" value="UniProtKB-KW"/>
</dbReference>
<feature type="compositionally biased region" description="Acidic residues" evidence="3">
    <location>
        <begin position="258"/>
        <end position="268"/>
    </location>
</feature>
<dbReference type="CDD" id="cd17922">
    <property type="entry name" value="DEXHc_LHR-like"/>
    <property type="match status" value="1"/>
</dbReference>
<proteinExistence type="predicted"/>
<evidence type="ECO:0000313" key="7">
    <source>
        <dbReference type="EMBL" id="MBV4551224.1"/>
    </source>
</evidence>
<evidence type="ECO:0000259" key="5">
    <source>
        <dbReference type="PROSITE" id="PS51194"/>
    </source>
</evidence>
<dbReference type="GO" id="GO:0003677">
    <property type="term" value="F:DNA binding"/>
    <property type="evidence" value="ECO:0007669"/>
    <property type="project" value="TreeGrafter"/>
</dbReference>
<dbReference type="Pfam" id="PF00271">
    <property type="entry name" value="Helicase_C"/>
    <property type="match status" value="1"/>
</dbReference>
<dbReference type="PROSITE" id="PS51192">
    <property type="entry name" value="HELICASE_ATP_BIND_1"/>
    <property type="match status" value="1"/>
</dbReference>
<evidence type="ECO:0000313" key="6">
    <source>
        <dbReference type="EMBL" id="MBC3393771.1"/>
    </source>
</evidence>
<comment type="caution">
    <text evidence="6">The sequence shown here is derived from an EMBL/GenBank/DDBJ whole genome shotgun (WGS) entry which is preliminary data.</text>
</comment>
<reference evidence="6 8" key="1">
    <citation type="journal article" date="2020" name="Microorganisms">
        <title>Reliable Identification of Environmental Pseudomonas Isolates Using the rpoD Gene.</title>
        <authorList>
            <consortium name="The Broad Institute Genome Sequencing Platform"/>
            <person name="Girard L."/>
            <person name="Lood C."/>
            <person name="Rokni-Zadeh H."/>
            <person name="van Noort V."/>
            <person name="Lavigne R."/>
            <person name="De Mot R."/>
        </authorList>
    </citation>
    <scope>NUCLEOTIDE SEQUENCE</scope>
    <source>
        <strain evidence="6 8">SWRI102</strain>
    </source>
</reference>
<name>A0A923FJM5_9PSED</name>
<dbReference type="Pfam" id="PF00270">
    <property type="entry name" value="DEAD"/>
    <property type="match status" value="1"/>
</dbReference>
<dbReference type="SMART" id="SM00490">
    <property type="entry name" value="HELICc"/>
    <property type="match status" value="1"/>
</dbReference>
<dbReference type="GO" id="GO:0005524">
    <property type="term" value="F:ATP binding"/>
    <property type="evidence" value="ECO:0007669"/>
    <property type="project" value="UniProtKB-KW"/>
</dbReference>